<comment type="caution">
    <text evidence="1">The sequence shown here is derived from an EMBL/GenBank/DDBJ whole genome shotgun (WGS) entry which is preliminary data.</text>
</comment>
<organism evidence="1 2">
    <name type="scientific">Tunturiibacter lichenicola</name>
    <dbReference type="NCBI Taxonomy" id="2051959"/>
    <lineage>
        <taxon>Bacteria</taxon>
        <taxon>Pseudomonadati</taxon>
        <taxon>Acidobacteriota</taxon>
        <taxon>Terriglobia</taxon>
        <taxon>Terriglobales</taxon>
        <taxon>Acidobacteriaceae</taxon>
        <taxon>Tunturiibacter</taxon>
    </lineage>
</organism>
<gene>
    <name evidence="1" type="ORF">HDF08_001437</name>
</gene>
<accession>A0A852VCF8</accession>
<proteinExistence type="predicted"/>
<dbReference type="Proteomes" id="UP000564385">
    <property type="component" value="Unassembled WGS sequence"/>
</dbReference>
<evidence type="ECO:0000313" key="2">
    <source>
        <dbReference type="Proteomes" id="UP000564385"/>
    </source>
</evidence>
<reference evidence="1 2" key="1">
    <citation type="submission" date="2020-07" db="EMBL/GenBank/DDBJ databases">
        <title>Genomic Encyclopedia of Type Strains, Phase IV (KMG-V): Genome sequencing to study the core and pangenomes of soil and plant-associated prokaryotes.</title>
        <authorList>
            <person name="Whitman W."/>
        </authorList>
    </citation>
    <scope>NUCLEOTIDE SEQUENCE [LARGE SCALE GENOMIC DNA]</scope>
    <source>
        <strain evidence="1 2">M8UP22</strain>
    </source>
</reference>
<name>A0A852VCF8_9BACT</name>
<protein>
    <submittedName>
        <fullName evidence="1">Uncharacterized protein</fullName>
    </submittedName>
</protein>
<dbReference type="EMBL" id="JACCCU010000001">
    <property type="protein sequence ID" value="NYF89370.1"/>
    <property type="molecule type" value="Genomic_DNA"/>
</dbReference>
<dbReference type="AlphaFoldDB" id="A0A852VCF8"/>
<evidence type="ECO:0000313" key="1">
    <source>
        <dbReference type="EMBL" id="NYF89370.1"/>
    </source>
</evidence>
<sequence>MSTTRFETTINALKQGAKSLTVDKATSNIEGWEEYLSKHEHAGVKKVVKDLGQLKKLLHDPNLDGTAIKNLLHTLGKETISVAGDQDTATATHIKQLGEALATAS</sequence>